<name>A0A7J5BBJ0_9MICO</name>
<dbReference type="OrthoDB" id="4426339at2"/>
<dbReference type="Proteomes" id="UP000433493">
    <property type="component" value="Unassembled WGS sequence"/>
</dbReference>
<reference evidence="1 2" key="1">
    <citation type="submission" date="2019-09" db="EMBL/GenBank/DDBJ databases">
        <title>Phylogeny of genus Pseudoclavibacter and closely related genus.</title>
        <authorList>
            <person name="Li Y."/>
        </authorList>
    </citation>
    <scope>NUCLEOTIDE SEQUENCE [LARGE SCALE GENOMIC DNA]</scope>
    <source>
        <strain evidence="1 2">KCTC 13959</strain>
    </source>
</reference>
<evidence type="ECO:0000313" key="2">
    <source>
        <dbReference type="Proteomes" id="UP000433493"/>
    </source>
</evidence>
<gene>
    <name evidence="1" type="ORF">F8O05_06135</name>
</gene>
<protein>
    <recommendedName>
        <fullName evidence="3">TOMM leader peptide-binding protein</fullName>
    </recommendedName>
</protein>
<dbReference type="RefSeq" id="WP_158051880.1">
    <property type="nucleotide sequence ID" value="NZ_WBKB01000003.1"/>
</dbReference>
<comment type="caution">
    <text evidence="1">The sequence shown here is derived from an EMBL/GenBank/DDBJ whole genome shotgun (WGS) entry which is preliminary data.</text>
</comment>
<evidence type="ECO:0008006" key="3">
    <source>
        <dbReference type="Google" id="ProtNLM"/>
    </source>
</evidence>
<accession>A0A7J5BBJ0</accession>
<evidence type="ECO:0000313" key="1">
    <source>
        <dbReference type="EMBL" id="KAB1643465.1"/>
    </source>
</evidence>
<dbReference type="Gene3D" id="3.40.50.720">
    <property type="entry name" value="NAD(P)-binding Rossmann-like Domain"/>
    <property type="match status" value="1"/>
</dbReference>
<proteinExistence type="predicted"/>
<sequence length="294" mass="31765">MRYQLAPDTPITWSNAAEVRVGGSFTGRRFPDHPAIHAMLEALKLGADVAFLRLLAQSHGLDRARVEDVIAGFLEISIPVAGEQIPKRHVLVRTPTSAVPFGQLLAREFSRRHHAVSIAGVDHFDADAAPDLVIEVAEFVVPTRRYLPMIAADVPHLTVIRDVGALQVGPLVIPGATPCLRCDDLFRIEQQRDWLIVATQLLSAQPAAISPEVEWLAALQTGLLGGSYLGDDMQADAQAPPAGWAQCRIDARSGEISVLPRSFHAECGCRALLSTETVPRSREDMKAASADALA</sequence>
<dbReference type="AlphaFoldDB" id="A0A7J5BBJ0"/>
<organism evidence="1 2">
    <name type="scientific">Gulosibacter chungangensis</name>
    <dbReference type="NCBI Taxonomy" id="979746"/>
    <lineage>
        <taxon>Bacteria</taxon>
        <taxon>Bacillati</taxon>
        <taxon>Actinomycetota</taxon>
        <taxon>Actinomycetes</taxon>
        <taxon>Micrococcales</taxon>
        <taxon>Microbacteriaceae</taxon>
        <taxon>Gulosibacter</taxon>
    </lineage>
</organism>
<keyword evidence="2" id="KW-1185">Reference proteome</keyword>
<dbReference type="EMBL" id="WBKB01000003">
    <property type="protein sequence ID" value="KAB1643465.1"/>
    <property type="molecule type" value="Genomic_DNA"/>
</dbReference>